<reference evidence="2 3" key="1">
    <citation type="journal article" date="2012" name="Genome Biol.">
        <title>Genome and low-iron response of an oceanic diatom adapted to chronic iron limitation.</title>
        <authorList>
            <person name="Lommer M."/>
            <person name="Specht M."/>
            <person name="Roy A.S."/>
            <person name="Kraemer L."/>
            <person name="Andreson R."/>
            <person name="Gutowska M.A."/>
            <person name="Wolf J."/>
            <person name="Bergner S.V."/>
            <person name="Schilhabel M.B."/>
            <person name="Klostermeier U.C."/>
            <person name="Beiko R.G."/>
            <person name="Rosenstiel P."/>
            <person name="Hippler M."/>
            <person name="Laroche J."/>
        </authorList>
    </citation>
    <scope>NUCLEOTIDE SEQUENCE [LARGE SCALE GENOMIC DNA]</scope>
    <source>
        <strain evidence="2 3">CCMP1005</strain>
    </source>
</reference>
<proteinExistence type="predicted"/>
<evidence type="ECO:0000256" key="1">
    <source>
        <dbReference type="SAM" id="MobiDB-lite"/>
    </source>
</evidence>
<sequence length="87" mass="9184">RAPRPAHRGVRRVPTEPGTAPPGGGAAHVVRRAAGRRRRGRGGAAGRELPGEVRGEGPDAPAEAHVLPPRRPKVHAPRRLGRASERP</sequence>
<feature type="non-terminal residue" evidence="2">
    <location>
        <position position="1"/>
    </location>
</feature>
<evidence type="ECO:0000313" key="2">
    <source>
        <dbReference type="EMBL" id="EJK53822.1"/>
    </source>
</evidence>
<comment type="caution">
    <text evidence="2">The sequence shown here is derived from an EMBL/GenBank/DDBJ whole genome shotgun (WGS) entry which is preliminary data.</text>
</comment>
<evidence type="ECO:0000313" key="3">
    <source>
        <dbReference type="Proteomes" id="UP000266841"/>
    </source>
</evidence>
<keyword evidence="3" id="KW-1185">Reference proteome</keyword>
<accession>K0S4K1</accession>
<protein>
    <submittedName>
        <fullName evidence="2">Uncharacterized protein</fullName>
    </submittedName>
</protein>
<feature type="region of interest" description="Disordered" evidence="1">
    <location>
        <begin position="1"/>
        <end position="87"/>
    </location>
</feature>
<dbReference type="Proteomes" id="UP000266841">
    <property type="component" value="Unassembled WGS sequence"/>
</dbReference>
<dbReference type="EMBL" id="AGNL01036945">
    <property type="protein sequence ID" value="EJK53822.1"/>
    <property type="molecule type" value="Genomic_DNA"/>
</dbReference>
<feature type="compositionally biased region" description="Basic residues" evidence="1">
    <location>
        <begin position="68"/>
        <end position="81"/>
    </location>
</feature>
<gene>
    <name evidence="2" type="ORF">THAOC_26661</name>
</gene>
<organism evidence="2 3">
    <name type="scientific">Thalassiosira oceanica</name>
    <name type="common">Marine diatom</name>
    <dbReference type="NCBI Taxonomy" id="159749"/>
    <lineage>
        <taxon>Eukaryota</taxon>
        <taxon>Sar</taxon>
        <taxon>Stramenopiles</taxon>
        <taxon>Ochrophyta</taxon>
        <taxon>Bacillariophyta</taxon>
        <taxon>Coscinodiscophyceae</taxon>
        <taxon>Thalassiosirophycidae</taxon>
        <taxon>Thalassiosirales</taxon>
        <taxon>Thalassiosiraceae</taxon>
        <taxon>Thalassiosira</taxon>
    </lineage>
</organism>
<feature type="compositionally biased region" description="Basic residues" evidence="1">
    <location>
        <begin position="29"/>
        <end position="41"/>
    </location>
</feature>
<feature type="compositionally biased region" description="Basic residues" evidence="1">
    <location>
        <begin position="1"/>
        <end position="11"/>
    </location>
</feature>
<dbReference type="AlphaFoldDB" id="K0S4K1"/>
<name>K0S4K1_THAOC</name>